<dbReference type="STRING" id="589865.DaAHT2_1693"/>
<comment type="cofactor">
    <cofactor evidence="1">
        <name>[4Fe-4S] cluster</name>
        <dbReference type="ChEBI" id="CHEBI:49883"/>
    </cofactor>
</comment>
<dbReference type="InterPro" id="IPR013785">
    <property type="entry name" value="Aldolase_TIM"/>
</dbReference>
<dbReference type="GO" id="GO:0003824">
    <property type="term" value="F:catalytic activity"/>
    <property type="evidence" value="ECO:0007669"/>
    <property type="project" value="InterPro"/>
</dbReference>
<name>D6Z4B0_DESAT</name>
<dbReference type="SUPFAM" id="SSF102114">
    <property type="entry name" value="Radical SAM enzymes"/>
    <property type="match status" value="1"/>
</dbReference>
<dbReference type="PANTHER" id="PTHR11228:SF7">
    <property type="entry name" value="PQQA PEPTIDE CYCLASE"/>
    <property type="match status" value="1"/>
</dbReference>
<dbReference type="AlphaFoldDB" id="D6Z4B0"/>
<sequence length="346" mass="38751">MTAHTSNHRARTLFFQPGERNIFFHLLTGCNLSCRHCYINPDQHGRGPVSRHELMQWLELFATPNQESNLIFLGGEPTLHPDLVSGVRRARELGYRGITIDTNGYLHHNLLARLAPDEAVLSFSLDGPTPEINDPIRGAGVFATCTANLQQAVAAGFDVSLIFTASRMNIDHLAQMPALLEKLGCRRFFIQVIGIRGKSARPTDSPTRPQTEPVLQLSPEQWREIVPQVAADAAARGIRVIYPKVYLEAGEPFQCAGLQQQSYFIFPNGRVYLCPLCEDFPLHAWQIENGRLVPNPGLTERQLFTLEIAEGCVMNKLLQPGNIDYDPQGRPRHRISCCLLKQEVQP</sequence>
<keyword evidence="4" id="KW-0408">Iron</keyword>
<dbReference type="InterPro" id="IPR058240">
    <property type="entry name" value="rSAM_sf"/>
</dbReference>
<dbReference type="SFLD" id="SFLDG01067">
    <property type="entry name" value="SPASM/twitch_domain_containing"/>
    <property type="match status" value="1"/>
</dbReference>
<dbReference type="eggNOG" id="COG0535">
    <property type="taxonomic scope" value="Bacteria"/>
</dbReference>
<feature type="domain" description="Radical SAM core" evidence="6">
    <location>
        <begin position="16"/>
        <end position="252"/>
    </location>
</feature>
<dbReference type="InterPro" id="IPR007197">
    <property type="entry name" value="rSAM"/>
</dbReference>
<evidence type="ECO:0000256" key="3">
    <source>
        <dbReference type="ARBA" id="ARBA00022723"/>
    </source>
</evidence>
<evidence type="ECO:0000313" key="8">
    <source>
        <dbReference type="Proteomes" id="UP000001508"/>
    </source>
</evidence>
<dbReference type="GO" id="GO:0046872">
    <property type="term" value="F:metal ion binding"/>
    <property type="evidence" value="ECO:0007669"/>
    <property type="project" value="UniProtKB-KW"/>
</dbReference>
<evidence type="ECO:0000256" key="2">
    <source>
        <dbReference type="ARBA" id="ARBA00022691"/>
    </source>
</evidence>
<evidence type="ECO:0000313" key="7">
    <source>
        <dbReference type="EMBL" id="ADH86385.1"/>
    </source>
</evidence>
<reference evidence="8" key="1">
    <citation type="submission" date="2010-02" db="EMBL/GenBank/DDBJ databases">
        <title>Complete sequence of Desulfurivibrio alkaliphilus AHT2.</title>
        <authorList>
            <consortium name="US DOE Joint Genome Institute"/>
            <person name="Pitluck S."/>
            <person name="Chertkov O."/>
            <person name="Detter J.C."/>
            <person name="Han C."/>
            <person name="Tapia R."/>
            <person name="Larimer F."/>
            <person name="Land M."/>
            <person name="Hauser L."/>
            <person name="Kyrpides N."/>
            <person name="Mikhailova N."/>
            <person name="Sorokin D.Y."/>
            <person name="Muyzer G."/>
            <person name="Woyke T."/>
        </authorList>
    </citation>
    <scope>NUCLEOTIDE SEQUENCE [LARGE SCALE GENOMIC DNA]</scope>
    <source>
        <strain evidence="8">DSM 19089 / UNIQEM U267 / AHT2</strain>
    </source>
</reference>
<dbReference type="Gene3D" id="3.20.20.70">
    <property type="entry name" value="Aldolase class I"/>
    <property type="match status" value="1"/>
</dbReference>
<evidence type="ECO:0000259" key="6">
    <source>
        <dbReference type="PROSITE" id="PS51918"/>
    </source>
</evidence>
<proteinExistence type="predicted"/>
<dbReference type="EMBL" id="CP001940">
    <property type="protein sequence ID" value="ADH86385.1"/>
    <property type="molecule type" value="Genomic_DNA"/>
</dbReference>
<dbReference type="PROSITE" id="PS51918">
    <property type="entry name" value="RADICAL_SAM"/>
    <property type="match status" value="1"/>
</dbReference>
<keyword evidence="8" id="KW-1185">Reference proteome</keyword>
<dbReference type="OrthoDB" id="9782387at2"/>
<keyword evidence="2" id="KW-0949">S-adenosyl-L-methionine</keyword>
<dbReference type="PANTHER" id="PTHR11228">
    <property type="entry name" value="RADICAL SAM DOMAIN PROTEIN"/>
    <property type="match status" value="1"/>
</dbReference>
<dbReference type="RefSeq" id="WP_013163911.1">
    <property type="nucleotide sequence ID" value="NC_014216.1"/>
</dbReference>
<evidence type="ECO:0000256" key="5">
    <source>
        <dbReference type="ARBA" id="ARBA00023014"/>
    </source>
</evidence>
<keyword evidence="5" id="KW-0411">Iron-sulfur</keyword>
<dbReference type="GO" id="GO:0051536">
    <property type="term" value="F:iron-sulfur cluster binding"/>
    <property type="evidence" value="ECO:0007669"/>
    <property type="project" value="UniProtKB-KW"/>
</dbReference>
<dbReference type="InterPro" id="IPR050377">
    <property type="entry name" value="Radical_SAM_PqqE_MftC-like"/>
</dbReference>
<gene>
    <name evidence="7" type="ordered locus">DaAHT2_1693</name>
</gene>
<evidence type="ECO:0000256" key="1">
    <source>
        <dbReference type="ARBA" id="ARBA00001966"/>
    </source>
</evidence>
<dbReference type="Pfam" id="PF04055">
    <property type="entry name" value="Radical_SAM"/>
    <property type="match status" value="1"/>
</dbReference>
<accession>D6Z4B0</accession>
<dbReference type="CDD" id="cd01335">
    <property type="entry name" value="Radical_SAM"/>
    <property type="match status" value="1"/>
</dbReference>
<protein>
    <submittedName>
        <fullName evidence="7">Radical SAM domain protein</fullName>
    </submittedName>
</protein>
<dbReference type="InParanoid" id="D6Z4B0"/>
<dbReference type="Proteomes" id="UP000001508">
    <property type="component" value="Chromosome"/>
</dbReference>
<dbReference type="KEGG" id="dak:DaAHT2_1693"/>
<organism evidence="7 8">
    <name type="scientific">Desulfurivibrio alkaliphilus (strain DSM 19089 / UNIQEM U267 / AHT2)</name>
    <dbReference type="NCBI Taxonomy" id="589865"/>
    <lineage>
        <taxon>Bacteria</taxon>
        <taxon>Pseudomonadati</taxon>
        <taxon>Thermodesulfobacteriota</taxon>
        <taxon>Desulfobulbia</taxon>
        <taxon>Desulfobulbales</taxon>
        <taxon>Desulfobulbaceae</taxon>
        <taxon>Desulfurivibrio</taxon>
    </lineage>
</organism>
<evidence type="ECO:0000256" key="4">
    <source>
        <dbReference type="ARBA" id="ARBA00023004"/>
    </source>
</evidence>
<dbReference type="SFLD" id="SFLDS00029">
    <property type="entry name" value="Radical_SAM"/>
    <property type="match status" value="1"/>
</dbReference>
<keyword evidence="3" id="KW-0479">Metal-binding</keyword>
<dbReference type="HOGENOM" id="CLU_801064_0_0_7"/>